<dbReference type="AlphaFoldDB" id="A0A0A1ZRM8"/>
<evidence type="ECO:0000313" key="2">
    <source>
        <dbReference type="EMBL" id="KGF93771.1"/>
    </source>
</evidence>
<dbReference type="EMBL" id="JNAJ01000002">
    <property type="protein sequence ID" value="KGF93771.1"/>
    <property type="molecule type" value="Genomic_DNA"/>
</dbReference>
<dbReference type="Proteomes" id="UP000030491">
    <property type="component" value="Unassembled WGS sequence"/>
</dbReference>
<organism evidence="1 3">
    <name type="scientific">Prochlorococcus marinus str. MIT 9116</name>
    <dbReference type="NCBI Taxonomy" id="167544"/>
    <lineage>
        <taxon>Bacteria</taxon>
        <taxon>Bacillati</taxon>
        <taxon>Cyanobacteriota</taxon>
        <taxon>Cyanophyceae</taxon>
        <taxon>Synechococcales</taxon>
        <taxon>Prochlorococcaceae</taxon>
        <taxon>Prochlorococcus</taxon>
    </lineage>
</organism>
<evidence type="ECO:0000313" key="1">
    <source>
        <dbReference type="EMBL" id="KGF90843.1"/>
    </source>
</evidence>
<gene>
    <name evidence="2" type="ORF">EU93_0081</name>
    <name evidence="1" type="ORF">EU93_1442</name>
</gene>
<sequence length="38" mass="4400">MNCTDLEKLGAEMESPFAKEWDKKNNCKDTVYSIELFA</sequence>
<proteinExistence type="predicted"/>
<evidence type="ECO:0000313" key="3">
    <source>
        <dbReference type="Proteomes" id="UP000030491"/>
    </source>
</evidence>
<dbReference type="EMBL" id="JNAJ01000016">
    <property type="protein sequence ID" value="KGF90843.1"/>
    <property type="molecule type" value="Genomic_DNA"/>
</dbReference>
<reference evidence="1" key="2">
    <citation type="journal article" date="2014" name="Sci. Data">
        <title>Genomes of diverse isolates of the marine cyanobacterium Prochlorococcus.</title>
        <authorList>
            <person name="Biller S."/>
            <person name="Berube P."/>
            <person name="Thompson J."/>
            <person name="Kelly L."/>
            <person name="Roggensack S."/>
            <person name="Awad L."/>
            <person name="Roache-Johnson K."/>
            <person name="Ding H."/>
            <person name="Giovannoni S.J."/>
            <person name="Moore L.R."/>
            <person name="Chisholm S.W."/>
        </authorList>
    </citation>
    <scope>NUCLEOTIDE SEQUENCE</scope>
    <source>
        <strain evidence="1">MIT 9116</strain>
    </source>
</reference>
<comment type="caution">
    <text evidence="1">The sequence shown here is derived from an EMBL/GenBank/DDBJ whole genome shotgun (WGS) entry which is preliminary data.</text>
</comment>
<accession>A0A0A1ZRM8</accession>
<reference evidence="3" key="1">
    <citation type="journal article" date="2014" name="Sci. Data">
        <title>Genomes of diverse isolates of the marine cyanobacterium Prochlorococcus.</title>
        <authorList>
            <person name="Biller S."/>
            <person name="Berube P."/>
            <person name="Thompson J."/>
            <person name="Kelly L."/>
            <person name="Roggensack S."/>
            <person name="Awad L."/>
            <person name="Roache-Johnson K."/>
            <person name="Ding H."/>
            <person name="Giovannoni S.J."/>
            <person name="Moore L.R."/>
            <person name="Chisholm S.W."/>
        </authorList>
    </citation>
    <scope>NUCLEOTIDE SEQUENCE [LARGE SCALE GENOMIC DNA]</scope>
</reference>
<protein>
    <submittedName>
        <fullName evidence="1">Uncharacterized protein</fullName>
    </submittedName>
</protein>
<name>A0A0A1ZRM8_PROMR</name>